<dbReference type="AlphaFoldDB" id="A0A4C1WDD0"/>
<dbReference type="EMBL" id="BGZK01000525">
    <property type="protein sequence ID" value="GBP48479.1"/>
    <property type="molecule type" value="Genomic_DNA"/>
</dbReference>
<evidence type="ECO:0000256" key="1">
    <source>
        <dbReference type="SAM" id="MobiDB-lite"/>
    </source>
</evidence>
<feature type="compositionally biased region" description="Polar residues" evidence="1">
    <location>
        <begin position="9"/>
        <end position="18"/>
    </location>
</feature>
<proteinExistence type="predicted"/>
<comment type="caution">
    <text evidence="2">The sequence shown here is derived from an EMBL/GenBank/DDBJ whole genome shotgun (WGS) entry which is preliminary data.</text>
</comment>
<evidence type="ECO:0000313" key="2">
    <source>
        <dbReference type="EMBL" id="GBP48479.1"/>
    </source>
</evidence>
<sequence length="240" mass="26718">MRTGKRNHTAGQTAQTLTKEQERRHINKSADLKFLLENSAGQSPLSLIGCAREVSVASYETGRQAQSPRRDGAFGQSDHAEMWCTRLCLATLCVAFVTCAALPAPDWNWNMSEDMLINLNESEDDPKLRENRNIFGFGGCPKGMIRCPFIGCLENTKNNQLLGDSPTLTRGSLTFIVLPTLHLPVVLPDHSERLWPNTTHAYEKRYIRITTALKFSIVKLFARSEERGARPSAVTDVADA</sequence>
<organism evidence="2 3">
    <name type="scientific">Eumeta variegata</name>
    <name type="common">Bagworm moth</name>
    <name type="synonym">Eumeta japonica</name>
    <dbReference type="NCBI Taxonomy" id="151549"/>
    <lineage>
        <taxon>Eukaryota</taxon>
        <taxon>Metazoa</taxon>
        <taxon>Ecdysozoa</taxon>
        <taxon>Arthropoda</taxon>
        <taxon>Hexapoda</taxon>
        <taxon>Insecta</taxon>
        <taxon>Pterygota</taxon>
        <taxon>Neoptera</taxon>
        <taxon>Endopterygota</taxon>
        <taxon>Lepidoptera</taxon>
        <taxon>Glossata</taxon>
        <taxon>Ditrysia</taxon>
        <taxon>Tineoidea</taxon>
        <taxon>Psychidae</taxon>
        <taxon>Oiketicinae</taxon>
        <taxon>Eumeta</taxon>
    </lineage>
</organism>
<protein>
    <submittedName>
        <fullName evidence="2">Uncharacterized protein</fullName>
    </submittedName>
</protein>
<dbReference type="Proteomes" id="UP000299102">
    <property type="component" value="Unassembled WGS sequence"/>
</dbReference>
<name>A0A4C1WDD0_EUMVA</name>
<feature type="region of interest" description="Disordered" evidence="1">
    <location>
        <begin position="1"/>
        <end position="23"/>
    </location>
</feature>
<evidence type="ECO:0000313" key="3">
    <source>
        <dbReference type="Proteomes" id="UP000299102"/>
    </source>
</evidence>
<gene>
    <name evidence="2" type="ORF">EVAR_16148_1</name>
</gene>
<reference evidence="2 3" key="1">
    <citation type="journal article" date="2019" name="Commun. Biol.">
        <title>The bagworm genome reveals a unique fibroin gene that provides high tensile strength.</title>
        <authorList>
            <person name="Kono N."/>
            <person name="Nakamura H."/>
            <person name="Ohtoshi R."/>
            <person name="Tomita M."/>
            <person name="Numata K."/>
            <person name="Arakawa K."/>
        </authorList>
    </citation>
    <scope>NUCLEOTIDE SEQUENCE [LARGE SCALE GENOMIC DNA]</scope>
</reference>
<accession>A0A4C1WDD0</accession>
<keyword evidence="3" id="KW-1185">Reference proteome</keyword>